<reference evidence="1" key="1">
    <citation type="journal article" date="2021" name="Proc. Natl. Acad. Sci. U.S.A.">
        <title>A Catalog of Tens of Thousands of Viruses from Human Metagenomes Reveals Hidden Associations with Chronic Diseases.</title>
        <authorList>
            <person name="Tisza M.J."/>
            <person name="Buck C.B."/>
        </authorList>
    </citation>
    <scope>NUCLEOTIDE SEQUENCE</scope>
    <source>
        <strain evidence="1">CtX581</strain>
    </source>
</reference>
<sequence length="30" mass="3376">MTLFSPNLNKNCVVTNISIQHIGDKIKFIS</sequence>
<proteinExistence type="predicted"/>
<organism evidence="1">
    <name type="scientific">Siphoviridae sp. ctX581</name>
    <dbReference type="NCBI Taxonomy" id="2826365"/>
    <lineage>
        <taxon>Viruses</taxon>
        <taxon>Duplodnaviria</taxon>
        <taxon>Heunggongvirae</taxon>
        <taxon>Uroviricota</taxon>
        <taxon>Caudoviricetes</taxon>
    </lineage>
</organism>
<name>A0A8S5MDM5_9CAUD</name>
<protein>
    <submittedName>
        <fullName evidence="1">Uncharacterized protein</fullName>
    </submittedName>
</protein>
<accession>A0A8S5MDM5</accession>
<evidence type="ECO:0000313" key="1">
    <source>
        <dbReference type="EMBL" id="DAD80332.1"/>
    </source>
</evidence>
<dbReference type="EMBL" id="BK014883">
    <property type="protein sequence ID" value="DAD80332.1"/>
    <property type="molecule type" value="Genomic_DNA"/>
</dbReference>